<reference evidence="18" key="1">
    <citation type="submission" date="2021-01" db="EMBL/GenBank/DDBJ databases">
        <authorList>
            <person name="Zahm M."/>
            <person name="Roques C."/>
            <person name="Cabau C."/>
            <person name="Klopp C."/>
            <person name="Donnadieu C."/>
            <person name="Jouanno E."/>
            <person name="Lampietro C."/>
            <person name="Louis A."/>
            <person name="Herpin A."/>
            <person name="Echchiki A."/>
            <person name="Berthelot C."/>
            <person name="Parey E."/>
            <person name="Roest-Crollius H."/>
            <person name="Braasch I."/>
            <person name="Postlethwait J."/>
            <person name="Bobe J."/>
            <person name="Montfort J."/>
            <person name="Bouchez O."/>
            <person name="Begum T."/>
            <person name="Mejri S."/>
            <person name="Adams A."/>
            <person name="Chen W.-J."/>
            <person name="Guiguen Y."/>
        </authorList>
    </citation>
    <scope>NUCLEOTIDE SEQUENCE</scope>
    <source>
        <strain evidence="18">YG-15Mar2019-1</strain>
        <tissue evidence="18">Brain</tissue>
    </source>
</reference>
<keyword evidence="7" id="KW-0106">Calcium</keyword>
<dbReference type="PROSITE" id="PS50234">
    <property type="entry name" value="VWFA"/>
    <property type="match status" value="1"/>
</dbReference>
<dbReference type="Pfam" id="PF08441">
    <property type="entry name" value="Integrin_A_Ig_1"/>
    <property type="match status" value="1"/>
</dbReference>
<dbReference type="SMART" id="SM00191">
    <property type="entry name" value="Int_alpha"/>
    <property type="match status" value="5"/>
</dbReference>
<protein>
    <recommendedName>
        <fullName evidence="17">VWFA domain-containing protein</fullName>
    </recommendedName>
</protein>
<comment type="subcellular location">
    <subcellularLocation>
        <location evidence="1 16">Membrane</location>
        <topology evidence="1 16">Single-pass type I membrane protein</topology>
    </subcellularLocation>
</comment>
<dbReference type="InterPro" id="IPR000413">
    <property type="entry name" value="Integrin_alpha"/>
</dbReference>
<dbReference type="SMART" id="SM00327">
    <property type="entry name" value="VWA"/>
    <property type="match status" value="1"/>
</dbReference>
<evidence type="ECO:0000256" key="3">
    <source>
        <dbReference type="ARBA" id="ARBA00022692"/>
    </source>
</evidence>
<accession>A0A9D3Q934</accession>
<feature type="repeat" description="FG-GAP" evidence="15">
    <location>
        <begin position="598"/>
        <end position="658"/>
    </location>
</feature>
<keyword evidence="9 16" id="KW-1133">Transmembrane helix</keyword>
<keyword evidence="14" id="KW-0325">Glycoprotein</keyword>
<dbReference type="InterPro" id="IPR002035">
    <property type="entry name" value="VWF_A"/>
</dbReference>
<feature type="signal peptide" evidence="16">
    <location>
        <begin position="1"/>
        <end position="25"/>
    </location>
</feature>
<dbReference type="InterPro" id="IPR036465">
    <property type="entry name" value="vWFA_dom_sf"/>
</dbReference>
<keyword evidence="13 16" id="KW-0675">Receptor</keyword>
<dbReference type="Gene3D" id="2.60.40.1460">
    <property type="entry name" value="Integrin domains. Chain A, domain 2"/>
    <property type="match status" value="1"/>
</dbReference>
<evidence type="ECO:0000256" key="16">
    <source>
        <dbReference type="RuleBase" id="RU003762"/>
    </source>
</evidence>
<keyword evidence="10 16" id="KW-0401">Integrin</keyword>
<dbReference type="SUPFAM" id="SSF53300">
    <property type="entry name" value="vWA-like"/>
    <property type="match status" value="1"/>
</dbReference>
<dbReference type="GO" id="GO:0007160">
    <property type="term" value="P:cell-matrix adhesion"/>
    <property type="evidence" value="ECO:0007669"/>
    <property type="project" value="TreeGrafter"/>
</dbReference>
<dbReference type="Pfam" id="PF20805">
    <property type="entry name" value="Integrin_A_Ig_2"/>
    <property type="match status" value="1"/>
</dbReference>
<dbReference type="Gene3D" id="2.60.40.1510">
    <property type="entry name" value="ntegrin, alpha v. Chain A, domain 3"/>
    <property type="match status" value="1"/>
</dbReference>
<evidence type="ECO:0000256" key="10">
    <source>
        <dbReference type="ARBA" id="ARBA00023037"/>
    </source>
</evidence>
<evidence type="ECO:0000256" key="15">
    <source>
        <dbReference type="PROSITE-ProRule" id="PRU00803"/>
    </source>
</evidence>
<dbReference type="InterPro" id="IPR032695">
    <property type="entry name" value="Integrin_dom_sf"/>
</dbReference>
<dbReference type="Pfam" id="PF20806">
    <property type="entry name" value="Integrin_A_Ig_3"/>
    <property type="match status" value="1"/>
</dbReference>
<dbReference type="Gene3D" id="2.130.10.130">
    <property type="entry name" value="Integrin alpha, N-terminal"/>
    <property type="match status" value="2"/>
</dbReference>
<feature type="repeat" description="FG-GAP" evidence="15">
    <location>
        <begin position="473"/>
        <end position="535"/>
    </location>
</feature>
<evidence type="ECO:0000256" key="12">
    <source>
        <dbReference type="ARBA" id="ARBA00023157"/>
    </source>
</evidence>
<dbReference type="Pfam" id="PF00092">
    <property type="entry name" value="VWA"/>
    <property type="match status" value="1"/>
</dbReference>
<keyword evidence="6" id="KW-0677">Repeat</keyword>
<keyword evidence="5 16" id="KW-0732">Signal</keyword>
<dbReference type="InterPro" id="IPR028994">
    <property type="entry name" value="Integrin_alpha_N"/>
</dbReference>
<dbReference type="Gene3D" id="2.60.40.1530">
    <property type="entry name" value="ntegrin, alpha v. Chain A, domain 4"/>
    <property type="match status" value="1"/>
</dbReference>
<feature type="repeat" description="FG-GAP" evidence="15">
    <location>
        <begin position="30"/>
        <end position="88"/>
    </location>
</feature>
<feature type="chain" id="PRO_5039755131" description="VWFA domain-containing protein" evidence="16">
    <location>
        <begin position="26"/>
        <end position="1186"/>
    </location>
</feature>
<keyword evidence="12" id="KW-1015">Disulfide bond</keyword>
<evidence type="ECO:0000256" key="5">
    <source>
        <dbReference type="ARBA" id="ARBA00022729"/>
    </source>
</evidence>
<evidence type="ECO:0000313" key="18">
    <source>
        <dbReference type="EMBL" id="KAG7477195.1"/>
    </source>
</evidence>
<dbReference type="SUPFAM" id="SSF69179">
    <property type="entry name" value="Integrin domains"/>
    <property type="match status" value="3"/>
</dbReference>
<dbReference type="Gene3D" id="3.40.50.410">
    <property type="entry name" value="von Willebrand factor, type A domain"/>
    <property type="match status" value="1"/>
</dbReference>
<dbReference type="InterPro" id="IPR013649">
    <property type="entry name" value="Integrin_alpha_Ig-like_1"/>
</dbReference>
<evidence type="ECO:0000256" key="13">
    <source>
        <dbReference type="ARBA" id="ARBA00023170"/>
    </source>
</evidence>
<evidence type="ECO:0000256" key="8">
    <source>
        <dbReference type="ARBA" id="ARBA00022889"/>
    </source>
</evidence>
<evidence type="ECO:0000259" key="17">
    <source>
        <dbReference type="PROSITE" id="PS50234"/>
    </source>
</evidence>
<dbReference type="PRINTS" id="PR00453">
    <property type="entry name" value="VWFADOMAIN"/>
</dbReference>
<feature type="transmembrane region" description="Helical" evidence="16">
    <location>
        <begin position="1132"/>
        <end position="1156"/>
    </location>
</feature>
<dbReference type="GO" id="GO:0005178">
    <property type="term" value="F:integrin binding"/>
    <property type="evidence" value="ECO:0007669"/>
    <property type="project" value="TreeGrafter"/>
</dbReference>
<dbReference type="AlphaFoldDB" id="A0A9D3Q934"/>
<dbReference type="GO" id="GO:0007229">
    <property type="term" value="P:integrin-mediated signaling pathway"/>
    <property type="evidence" value="ECO:0007669"/>
    <property type="project" value="UniProtKB-KW"/>
</dbReference>
<sequence>MDSVTERILVALYMLLSFCTHCSWSFNVGTSGAKVFSGPTAEEFGYTVQHFKNHQGKWLLVGSPWSGYQQNRKGDVYKCEIPGSKTSCEKLNLQNSVSIQSVKNVNINMSLGLTLTRMPVKEGFMTCAPLWAQQCGSQYFTPGICTEVNPLFAPLPSFAPAIQTCGGPMDVAIVLDGSNSIWPWEPVVAFLKKLLENLDIGPSNTQVSVIQYAVKPSFEFKLNSYTTKEAIVAAASKIPQKLGTETNTFHAIEFAREQAFLLANGGRPGASKVMVVVTDGESHDKSIRDTVIPKCEEAKITRFGIAVLGYYLRNDIDTKNLIAEIKSIASNPTEKHFFNVSAEAALLEIAGTLRDRIFNIEGTGKGGDSFQMEMSQVGFSAHYSSKEDVLMLGAVGAYAWSGTVVHKTNQKTEIFPKNTFEKILQDKNDSSLLGYSVTTLLDGSSEYYVAGAPRSNHTGQVIVYIINGQGLPTVIDSQRGDQIGSYFGSVLCPLDVDKDGAADLLLVGAPMYMSERKKERGKVYLFSFTKGILSDQGFLDGPSSSENARFGMAISAVPDLNLDGFSDVVVGAPLEDSNRGVIYIFNGDRKTIRREHSQRILGAELDPKIQYFGRSLDAHGDLNDDTIPDISVGAYGKVVQLWSRGVAMVTTTATFLPDKINILSKPCSIGGKKVFCFKIKVCFSAVFRPKTPVGPVAITYNITLDADLQSSRVTSRGLFTSNNERLLQKNIYISTTEICEESDVYVQDAPDFVSSIGVRVDIALQKPGDNPVLDVLSPQAWEFFIPFSKDCGSDEVCESNLVLRVEDRKAPLLVSYRNKTNKISFTVSVENRNENAYNARVIATYSKNLFYASITAPSDGTDVECTATKQSETLSCQLGYPALHKNQQVTFKINFDFNFNQLQSKVDIHFEAESDSTEETPADNSANVNFNVQYDSEISLTRDANINFYVVNKESTVKTTVEDYNDIGPEFSFRLKVSTGNVPASLAYLTVSLPVSTKGGNPLFYLTGVNTKSGGSVSCEESGLVDPLEISKRPYTASYSPESFRGTEELNCKSATCKAMKCVLKDMEVKHDYFVNITTRVWNGTFASATFQSVMVSVTASIETSEPELLVINPNELPVGIMISKPQEKADVPVGVIVGSVIGGLLLLAAAVLLLWKLGFFKSKYQQLMKEGENEPENEGLQQDDA</sequence>
<evidence type="ECO:0000256" key="6">
    <source>
        <dbReference type="ARBA" id="ARBA00022737"/>
    </source>
</evidence>
<feature type="domain" description="VWFA" evidence="17">
    <location>
        <begin position="170"/>
        <end position="357"/>
    </location>
</feature>
<dbReference type="SUPFAM" id="SSF69318">
    <property type="entry name" value="Integrin alpha N-terminal domain"/>
    <property type="match status" value="1"/>
</dbReference>
<keyword evidence="19" id="KW-1185">Reference proteome</keyword>
<comment type="similarity">
    <text evidence="2 16">Belongs to the integrin alpha chain family.</text>
</comment>
<keyword evidence="4" id="KW-0479">Metal-binding</keyword>
<dbReference type="InterPro" id="IPR048285">
    <property type="entry name" value="Integrin_alpha_Ig-like_2"/>
</dbReference>
<dbReference type="GO" id="GO:0046872">
    <property type="term" value="F:metal ion binding"/>
    <property type="evidence" value="ECO:0007669"/>
    <property type="project" value="UniProtKB-KW"/>
</dbReference>
<dbReference type="Pfam" id="PF01839">
    <property type="entry name" value="FG-GAP"/>
    <property type="match status" value="2"/>
</dbReference>
<dbReference type="PANTHER" id="PTHR23220">
    <property type="entry name" value="INTEGRIN ALPHA"/>
    <property type="match status" value="1"/>
</dbReference>
<feature type="repeat" description="FG-GAP" evidence="15">
    <location>
        <begin position="536"/>
        <end position="594"/>
    </location>
</feature>
<gene>
    <name evidence="18" type="ORF">MATL_G00091410</name>
</gene>
<evidence type="ECO:0000256" key="11">
    <source>
        <dbReference type="ARBA" id="ARBA00023136"/>
    </source>
</evidence>
<dbReference type="GO" id="GO:0033627">
    <property type="term" value="P:cell adhesion mediated by integrin"/>
    <property type="evidence" value="ECO:0007669"/>
    <property type="project" value="TreeGrafter"/>
</dbReference>
<dbReference type="Proteomes" id="UP001046870">
    <property type="component" value="Chromosome 6"/>
</dbReference>
<dbReference type="PROSITE" id="PS51470">
    <property type="entry name" value="FG_GAP"/>
    <property type="match status" value="4"/>
</dbReference>
<evidence type="ECO:0000256" key="7">
    <source>
        <dbReference type="ARBA" id="ARBA00022837"/>
    </source>
</evidence>
<dbReference type="GO" id="GO:0009897">
    <property type="term" value="C:external side of plasma membrane"/>
    <property type="evidence" value="ECO:0007669"/>
    <property type="project" value="TreeGrafter"/>
</dbReference>
<proteinExistence type="inferred from homology"/>
<comment type="caution">
    <text evidence="18">The sequence shown here is derived from an EMBL/GenBank/DDBJ whole genome shotgun (WGS) entry which is preliminary data.</text>
</comment>
<keyword evidence="8 16" id="KW-0130">Cell adhesion</keyword>
<keyword evidence="3 16" id="KW-0812">Transmembrane</keyword>
<dbReference type="InterPro" id="IPR048286">
    <property type="entry name" value="Integrin_alpha_Ig-like_3"/>
</dbReference>
<dbReference type="InterPro" id="IPR013519">
    <property type="entry name" value="Int_alpha_beta-p"/>
</dbReference>
<evidence type="ECO:0000256" key="9">
    <source>
        <dbReference type="ARBA" id="ARBA00022989"/>
    </source>
</evidence>
<dbReference type="Gene3D" id="1.20.5.930">
    <property type="entry name" value="Bicelle-embedded integrin alpha(iib) transmembrane segment"/>
    <property type="match status" value="1"/>
</dbReference>
<organism evidence="18 19">
    <name type="scientific">Megalops atlanticus</name>
    <name type="common">Tarpon</name>
    <name type="synonym">Clupea gigantea</name>
    <dbReference type="NCBI Taxonomy" id="7932"/>
    <lineage>
        <taxon>Eukaryota</taxon>
        <taxon>Metazoa</taxon>
        <taxon>Chordata</taxon>
        <taxon>Craniata</taxon>
        <taxon>Vertebrata</taxon>
        <taxon>Euteleostomi</taxon>
        <taxon>Actinopterygii</taxon>
        <taxon>Neopterygii</taxon>
        <taxon>Teleostei</taxon>
        <taxon>Elopiformes</taxon>
        <taxon>Megalopidae</taxon>
        <taxon>Megalops</taxon>
    </lineage>
</organism>
<evidence type="ECO:0000256" key="14">
    <source>
        <dbReference type="ARBA" id="ARBA00023180"/>
    </source>
</evidence>
<evidence type="ECO:0000256" key="4">
    <source>
        <dbReference type="ARBA" id="ARBA00022723"/>
    </source>
</evidence>
<dbReference type="GO" id="GO:0008305">
    <property type="term" value="C:integrin complex"/>
    <property type="evidence" value="ECO:0007669"/>
    <property type="project" value="InterPro"/>
</dbReference>
<evidence type="ECO:0000313" key="19">
    <source>
        <dbReference type="Proteomes" id="UP001046870"/>
    </source>
</evidence>
<dbReference type="PANTHER" id="PTHR23220:SF23">
    <property type="entry name" value="INTEGRIN ALPHA-2"/>
    <property type="match status" value="1"/>
</dbReference>
<dbReference type="PRINTS" id="PR01185">
    <property type="entry name" value="INTEGRINA"/>
</dbReference>
<keyword evidence="11 16" id="KW-0472">Membrane</keyword>
<evidence type="ECO:0000256" key="1">
    <source>
        <dbReference type="ARBA" id="ARBA00004479"/>
    </source>
</evidence>
<dbReference type="GO" id="GO:0098609">
    <property type="term" value="P:cell-cell adhesion"/>
    <property type="evidence" value="ECO:0007669"/>
    <property type="project" value="TreeGrafter"/>
</dbReference>
<name>A0A9D3Q934_MEGAT</name>
<dbReference type="OrthoDB" id="5317514at2759"/>
<dbReference type="InterPro" id="IPR013517">
    <property type="entry name" value="FG-GAP"/>
</dbReference>
<dbReference type="FunFam" id="3.40.50.410:FF:000012">
    <property type="entry name" value="Integrin, alpha 10"/>
    <property type="match status" value="1"/>
</dbReference>
<evidence type="ECO:0000256" key="2">
    <source>
        <dbReference type="ARBA" id="ARBA00008054"/>
    </source>
</evidence>
<dbReference type="EMBL" id="JAFDVH010000006">
    <property type="protein sequence ID" value="KAG7477195.1"/>
    <property type="molecule type" value="Genomic_DNA"/>
</dbReference>